<dbReference type="EMBL" id="JAQQXT010000001">
    <property type="protein sequence ID" value="MDC8770018.1"/>
    <property type="molecule type" value="Genomic_DNA"/>
</dbReference>
<protein>
    <submittedName>
        <fullName evidence="3">Extracellular solute-binding protein</fullName>
    </submittedName>
</protein>
<dbReference type="InterPro" id="IPR006059">
    <property type="entry name" value="SBP"/>
</dbReference>
<dbReference type="InterPro" id="IPR050490">
    <property type="entry name" value="Bact_solute-bd_prot1"/>
</dbReference>
<keyword evidence="4" id="KW-1185">Reference proteome</keyword>
<dbReference type="PANTHER" id="PTHR43649:SF32">
    <property type="entry name" value="SUGAR BINDING SECRETED PROTEIN"/>
    <property type="match status" value="1"/>
</dbReference>
<gene>
    <name evidence="3" type="ORF">PRZ03_00440</name>
</gene>
<accession>A0ABT5K831</accession>
<dbReference type="SUPFAM" id="SSF53850">
    <property type="entry name" value="Periplasmic binding protein-like II"/>
    <property type="match status" value="1"/>
</dbReference>
<dbReference type="Pfam" id="PF01547">
    <property type="entry name" value="SBP_bac_1"/>
    <property type="match status" value="1"/>
</dbReference>
<sequence>MPASTCSEQQSLLPGPTRRAWLAGSAAGAWLALGAAGRVAADEKITLTVAAFPLVDEIARAALPAWQRLHPNVAVEVLTRQYADHHTAMSTALSTAALLPDVLALESSKLGRFAQGGGLENLAQAPFALDRYRPLLVPYAYDQAIARNGAVVAVPTDIGPGTLLYRQDILARAAVDAAELTRSWDGYIAAGARIKKQTGAYLIAHVQAIKDILIRTGIAPGEGIYFDQNSRVLVQSERFVRAFELALKVRRLGLDARITAWSNEWAEGFKRGTLATELSGAWLVGQLSNWIAPKTAGLWRAAELPEGANAGYGGAFYAIPRKLDANRKLLAWQFIQLMTLDRERQLTAFKTHDAFPALLAAHEDPFFDAPVAFLGAQPARQLWRQAARRISAVPVHKQDPFADEVIGSELDHVLNRGKSIRTALADAQALLERRAHR</sequence>
<organism evidence="3 4">
    <name type="scientific">Roseateles albus</name>
    <dbReference type="NCBI Taxonomy" id="2987525"/>
    <lineage>
        <taxon>Bacteria</taxon>
        <taxon>Pseudomonadati</taxon>
        <taxon>Pseudomonadota</taxon>
        <taxon>Betaproteobacteria</taxon>
        <taxon>Burkholderiales</taxon>
        <taxon>Sphaerotilaceae</taxon>
        <taxon>Roseateles</taxon>
    </lineage>
</organism>
<dbReference type="RefSeq" id="WP_273598511.1">
    <property type="nucleotide sequence ID" value="NZ_JAQQXT010000001.1"/>
</dbReference>
<dbReference type="Gene3D" id="3.40.190.10">
    <property type="entry name" value="Periplasmic binding protein-like II"/>
    <property type="match status" value="1"/>
</dbReference>
<reference evidence="3 4" key="1">
    <citation type="submission" date="2022-10" db="EMBL/GenBank/DDBJ databases">
        <title>Paucibacter sp. hw1 Genome sequencing.</title>
        <authorList>
            <person name="Park S."/>
        </authorList>
    </citation>
    <scope>NUCLEOTIDE SEQUENCE [LARGE SCALE GENOMIC DNA]</scope>
    <source>
        <strain evidence="4">hw1</strain>
    </source>
</reference>
<dbReference type="Proteomes" id="UP001221189">
    <property type="component" value="Unassembled WGS sequence"/>
</dbReference>
<name>A0ABT5K831_9BURK</name>
<evidence type="ECO:0000256" key="2">
    <source>
        <dbReference type="ARBA" id="ARBA00008520"/>
    </source>
</evidence>
<comment type="similarity">
    <text evidence="2">Belongs to the bacterial solute-binding protein 1 family.</text>
</comment>
<comment type="subcellular location">
    <subcellularLocation>
        <location evidence="1">Periplasm</location>
    </subcellularLocation>
</comment>
<proteinExistence type="inferred from homology"/>
<evidence type="ECO:0000313" key="4">
    <source>
        <dbReference type="Proteomes" id="UP001221189"/>
    </source>
</evidence>
<dbReference type="PROSITE" id="PS51318">
    <property type="entry name" value="TAT"/>
    <property type="match status" value="1"/>
</dbReference>
<evidence type="ECO:0000313" key="3">
    <source>
        <dbReference type="EMBL" id="MDC8770018.1"/>
    </source>
</evidence>
<evidence type="ECO:0000256" key="1">
    <source>
        <dbReference type="ARBA" id="ARBA00004418"/>
    </source>
</evidence>
<dbReference type="InterPro" id="IPR006311">
    <property type="entry name" value="TAT_signal"/>
</dbReference>
<comment type="caution">
    <text evidence="3">The sequence shown here is derived from an EMBL/GenBank/DDBJ whole genome shotgun (WGS) entry which is preliminary data.</text>
</comment>
<dbReference type="PANTHER" id="PTHR43649">
    <property type="entry name" value="ARABINOSE-BINDING PROTEIN-RELATED"/>
    <property type="match status" value="1"/>
</dbReference>